<organism evidence="3 4">
    <name type="scientific">Oryzias latipes</name>
    <name type="common">Japanese rice fish</name>
    <name type="synonym">Japanese killifish</name>
    <dbReference type="NCBI Taxonomy" id="8090"/>
    <lineage>
        <taxon>Eukaryota</taxon>
        <taxon>Metazoa</taxon>
        <taxon>Chordata</taxon>
        <taxon>Craniata</taxon>
        <taxon>Vertebrata</taxon>
        <taxon>Euteleostomi</taxon>
        <taxon>Actinopterygii</taxon>
        <taxon>Neopterygii</taxon>
        <taxon>Teleostei</taxon>
        <taxon>Neoteleostei</taxon>
        <taxon>Acanthomorphata</taxon>
        <taxon>Ovalentaria</taxon>
        <taxon>Atherinomorphae</taxon>
        <taxon>Beloniformes</taxon>
        <taxon>Adrianichthyidae</taxon>
        <taxon>Oryziinae</taxon>
        <taxon>Oryzias</taxon>
    </lineage>
</organism>
<dbReference type="PANTHER" id="PTHR22426:SF1">
    <property type="entry name" value="LYSINE-RICH NUCLEOLAR PROTEIN 1"/>
    <property type="match status" value="1"/>
</dbReference>
<evidence type="ECO:0000313" key="3">
    <source>
        <dbReference type="Ensembl" id="ENSORLP00020024444.1"/>
    </source>
</evidence>
<dbReference type="Proteomes" id="UP000265180">
    <property type="component" value="Chromosome 1"/>
</dbReference>
<accession>A0A3P9LVC2</accession>
<sequence>MYSCILDVSSWIVASTLTSPRLPSFRLEYSLRMLDLGWNPPCMRDSDQEVVFVSERSARRRSEDITIDQVRRLDLQRDIDLQSQPEHPDRLLRKVASPLAVKPKATKMEENNVETKKRRKKGQKYSEETKSFTSGDTTHMGEEEKKKRKAGKKETEEGSSERRMKKRKNTDKDVEEDKKVFKKERKEMMIEEETAETLLKKEKKKKQKRETFPNEEEEKEDKDTLKKAKQRKKHILSGETEQTQGGATEKKKQKKVKNKTFQLEPEDVKEEKEEEVKTRKKNTTKSVKKRKHCPSEDGVIEETEEENPTTKKKRKARTEDGEAQTNESKRKKRKDKKENGSEAAEMEEKAEQESDRLCKKKKDKLAETGNGETECRERRKKEKNRTALVEYPGELKKKKKRAKISAGGDYQNGEESRTEAADVDGRKSTKKDTDTSVRIKGEWAEPKDVVFLSEKSGNTDEIDINQERRRALQMEVEKASQPTELGQWSTAHFDSTQQQQKFLRLMGGFKKGVQTFGASSGSANMAMGQKEQSQLQQGLLGEFERAQLRRMDFNKRGVGLGFTPASNKKFSIDISARRSVRFDD</sequence>
<dbReference type="AlphaFoldDB" id="A0A3P9LVC2"/>
<feature type="compositionally biased region" description="Basic and acidic residues" evidence="1">
    <location>
        <begin position="336"/>
        <end position="357"/>
    </location>
</feature>
<dbReference type="Ensembl" id="ENSORLT00020006976.1">
    <property type="protein sequence ID" value="ENSORLP00020024444.1"/>
    <property type="gene ID" value="ENSORLG00020005813.1"/>
</dbReference>
<evidence type="ECO:0000259" key="2">
    <source>
        <dbReference type="Pfam" id="PF15477"/>
    </source>
</evidence>
<feature type="compositionally biased region" description="Basic and acidic residues" evidence="1">
    <location>
        <begin position="414"/>
        <end position="439"/>
    </location>
</feature>
<dbReference type="PANTHER" id="PTHR22426">
    <property type="entry name" value="ARGININE_SERINE-RICH COILED-COIL PROTEIN 2"/>
    <property type="match status" value="1"/>
</dbReference>
<reference evidence="3" key="4">
    <citation type="submission" date="2025-09" db="UniProtKB">
        <authorList>
            <consortium name="Ensembl"/>
        </authorList>
    </citation>
    <scope>IDENTIFICATION</scope>
    <source>
        <strain evidence="3">HNI</strain>
    </source>
</reference>
<feature type="compositionally biased region" description="Acidic residues" evidence="1">
    <location>
        <begin position="298"/>
        <end position="307"/>
    </location>
</feature>
<evidence type="ECO:0000256" key="1">
    <source>
        <dbReference type="SAM" id="MobiDB-lite"/>
    </source>
</evidence>
<feature type="compositionally biased region" description="Basic and acidic residues" evidence="1">
    <location>
        <begin position="79"/>
        <end position="92"/>
    </location>
</feature>
<feature type="region of interest" description="Disordered" evidence="1">
    <location>
        <begin position="79"/>
        <end position="439"/>
    </location>
</feature>
<reference key="1">
    <citation type="journal article" date="2007" name="Nature">
        <title>The medaka draft genome and insights into vertebrate genome evolution.</title>
        <authorList>
            <person name="Kasahara M."/>
            <person name="Naruse K."/>
            <person name="Sasaki S."/>
            <person name="Nakatani Y."/>
            <person name="Qu W."/>
            <person name="Ahsan B."/>
            <person name="Yamada T."/>
            <person name="Nagayasu Y."/>
            <person name="Doi K."/>
            <person name="Kasai Y."/>
            <person name="Jindo T."/>
            <person name="Kobayashi D."/>
            <person name="Shimada A."/>
            <person name="Toyoda A."/>
            <person name="Kuroki Y."/>
            <person name="Fujiyama A."/>
            <person name="Sasaki T."/>
            <person name="Shimizu A."/>
            <person name="Asakawa S."/>
            <person name="Shimizu N."/>
            <person name="Hashimoto S."/>
            <person name="Yang J."/>
            <person name="Lee Y."/>
            <person name="Matsushima K."/>
            <person name="Sugano S."/>
            <person name="Sakaizumi M."/>
            <person name="Narita T."/>
            <person name="Ohishi K."/>
            <person name="Haga S."/>
            <person name="Ohta F."/>
            <person name="Nomoto H."/>
            <person name="Nogata K."/>
            <person name="Morishita T."/>
            <person name="Endo T."/>
            <person name="Shin-I T."/>
            <person name="Takeda H."/>
            <person name="Morishita S."/>
            <person name="Kohara Y."/>
        </authorList>
    </citation>
    <scope>NUCLEOTIDE SEQUENCE [LARGE SCALE GENOMIC DNA]</scope>
    <source>
        <strain>Hd-rR</strain>
    </source>
</reference>
<name>A0A3P9LVC2_ORYLA</name>
<dbReference type="InterPro" id="IPR028124">
    <property type="entry name" value="SMAP_dom"/>
</dbReference>
<evidence type="ECO:0000313" key="4">
    <source>
        <dbReference type="Proteomes" id="UP000265180"/>
    </source>
</evidence>
<feature type="compositionally biased region" description="Basic and acidic residues" evidence="1">
    <location>
        <begin position="106"/>
        <end position="115"/>
    </location>
</feature>
<protein>
    <recommendedName>
        <fullName evidence="2">Small acidic protein-like domain-containing protein</fullName>
    </recommendedName>
</protein>
<feature type="compositionally biased region" description="Basic residues" evidence="1">
    <location>
        <begin position="278"/>
        <end position="292"/>
    </location>
</feature>
<feature type="compositionally biased region" description="Basic and acidic residues" evidence="1">
    <location>
        <begin position="170"/>
        <end position="189"/>
    </location>
</feature>
<reference evidence="3 4" key="2">
    <citation type="submission" date="2017-04" db="EMBL/GenBank/DDBJ databases">
        <title>CpG methylation of centromeres and impact of large insertions on vertebrate speciation.</title>
        <authorList>
            <person name="Ichikawa K."/>
            <person name="Yoshimura J."/>
            <person name="Morishita S."/>
        </authorList>
    </citation>
    <scope>NUCLEOTIDE SEQUENCE</scope>
    <source>
        <strain evidence="3 4">HNI</strain>
    </source>
</reference>
<feature type="compositionally biased region" description="Basic and acidic residues" evidence="1">
    <location>
        <begin position="152"/>
        <end position="162"/>
    </location>
</feature>
<feature type="domain" description="Small acidic protein-like" evidence="2">
    <location>
        <begin position="488"/>
        <end position="561"/>
    </location>
</feature>
<reference evidence="3" key="3">
    <citation type="submission" date="2025-08" db="UniProtKB">
        <authorList>
            <consortium name="Ensembl"/>
        </authorList>
    </citation>
    <scope>IDENTIFICATION</scope>
    <source>
        <strain evidence="3">HNI</strain>
    </source>
</reference>
<proteinExistence type="predicted"/>
<dbReference type="Pfam" id="PF15477">
    <property type="entry name" value="SMAP"/>
    <property type="match status" value="1"/>
</dbReference>